<dbReference type="Proteomes" id="UP000663868">
    <property type="component" value="Unassembled WGS sequence"/>
</dbReference>
<dbReference type="EMBL" id="CAJOBB010001778">
    <property type="protein sequence ID" value="CAF3902099.1"/>
    <property type="molecule type" value="Genomic_DNA"/>
</dbReference>
<feature type="compositionally biased region" description="Low complexity" evidence="1">
    <location>
        <begin position="264"/>
        <end position="277"/>
    </location>
</feature>
<sequence length="389" mass="44101">MGRKSNVKDHIISPSETNSTDTNGLYEKRLRSWKRKPTSSKRNQIPVSSVVDTEEVLPLAKSTIYTYPININNDHQQRILSNTIMSDSLTTDSAFYCSSISNSSIQTTADLNNNHVTTLNVDNRKRKNSAILYENLSNQFSQMNRSEILSNPNDENSIIEQQSSTTTRHLTCIFIFQIFSFVKTNYSTFLDHQNPIKRSRLSTDDSIINSDIIDINQLDQQESLSLSINNSNSMETAVKMVQPIVDIIFHAFEDQLKNAQIKPNQSSRSNSSLTNVSPKQLHPSKIYPYFPLTSPTHPIVLHAVNFNIQLTTKQPTAVSSEQYLINTTSNENHSLQTIFLTELKRKVASCILSNNHETNDNHQRRRQKLKRIAQLAVLGVSVLCGYLLL</sequence>
<evidence type="ECO:0000313" key="3">
    <source>
        <dbReference type="EMBL" id="CAF3902099.1"/>
    </source>
</evidence>
<evidence type="ECO:0000313" key="2">
    <source>
        <dbReference type="EMBL" id="CAF0719307.1"/>
    </source>
</evidence>
<proteinExistence type="predicted"/>
<evidence type="ECO:0000256" key="1">
    <source>
        <dbReference type="SAM" id="MobiDB-lite"/>
    </source>
</evidence>
<evidence type="ECO:0000313" key="4">
    <source>
        <dbReference type="Proteomes" id="UP000663860"/>
    </source>
</evidence>
<feature type="region of interest" description="Disordered" evidence="1">
    <location>
        <begin position="1"/>
        <end position="24"/>
    </location>
</feature>
<organism evidence="2 4">
    <name type="scientific">Adineta steineri</name>
    <dbReference type="NCBI Taxonomy" id="433720"/>
    <lineage>
        <taxon>Eukaryota</taxon>
        <taxon>Metazoa</taxon>
        <taxon>Spiralia</taxon>
        <taxon>Gnathifera</taxon>
        <taxon>Rotifera</taxon>
        <taxon>Eurotatoria</taxon>
        <taxon>Bdelloidea</taxon>
        <taxon>Adinetida</taxon>
        <taxon>Adinetidae</taxon>
        <taxon>Adineta</taxon>
    </lineage>
</organism>
<gene>
    <name evidence="2" type="ORF">IZO911_LOCUS1725</name>
    <name evidence="3" type="ORF">KXQ929_LOCUS22876</name>
</gene>
<accession>A0A813M909</accession>
<name>A0A813M909_9BILA</name>
<feature type="compositionally biased region" description="Polar residues" evidence="1">
    <location>
        <begin position="14"/>
        <end position="23"/>
    </location>
</feature>
<feature type="region of interest" description="Disordered" evidence="1">
    <location>
        <begin position="260"/>
        <end position="279"/>
    </location>
</feature>
<reference evidence="2" key="1">
    <citation type="submission" date="2021-02" db="EMBL/GenBank/DDBJ databases">
        <authorList>
            <person name="Nowell W R."/>
        </authorList>
    </citation>
    <scope>NUCLEOTIDE SEQUENCE</scope>
</reference>
<protein>
    <submittedName>
        <fullName evidence="2">Uncharacterized protein</fullName>
    </submittedName>
</protein>
<dbReference type="Proteomes" id="UP000663860">
    <property type="component" value="Unassembled WGS sequence"/>
</dbReference>
<comment type="caution">
    <text evidence="2">The sequence shown here is derived from an EMBL/GenBank/DDBJ whole genome shotgun (WGS) entry which is preliminary data.</text>
</comment>
<dbReference type="EMBL" id="CAJNOE010000008">
    <property type="protein sequence ID" value="CAF0719307.1"/>
    <property type="molecule type" value="Genomic_DNA"/>
</dbReference>
<feature type="compositionally biased region" description="Basic and acidic residues" evidence="1">
    <location>
        <begin position="1"/>
        <end position="11"/>
    </location>
</feature>
<dbReference type="AlphaFoldDB" id="A0A813M909"/>